<reference evidence="2 3" key="1">
    <citation type="submission" date="2022-04" db="EMBL/GenBank/DDBJ databases">
        <authorList>
            <person name="Grouzdev D.S."/>
            <person name="Pantiukh K.S."/>
            <person name="Krutkina M.S."/>
        </authorList>
    </citation>
    <scope>NUCLEOTIDE SEQUENCE [LARGE SCALE GENOMIC DNA]</scope>
    <source>
        <strain evidence="2 3">6x-1</strain>
    </source>
</reference>
<dbReference type="EMBL" id="JALKCH010000002">
    <property type="protein sequence ID" value="MCK0195751.1"/>
    <property type="molecule type" value="Genomic_DNA"/>
</dbReference>
<evidence type="ECO:0000313" key="3">
    <source>
        <dbReference type="Proteomes" id="UP001203284"/>
    </source>
</evidence>
<evidence type="ECO:0000259" key="1">
    <source>
        <dbReference type="SMART" id="SM00470"/>
    </source>
</evidence>
<dbReference type="Pfam" id="PF02195">
    <property type="entry name" value="ParB_N"/>
    <property type="match status" value="1"/>
</dbReference>
<name>A0ABT0D723_9HYPH</name>
<comment type="caution">
    <text evidence="2">The sequence shown here is derived from an EMBL/GenBank/DDBJ whole genome shotgun (WGS) entry which is preliminary data.</text>
</comment>
<dbReference type="Proteomes" id="UP001203284">
    <property type="component" value="Unassembled WGS sequence"/>
</dbReference>
<dbReference type="RefSeq" id="WP_247026200.1">
    <property type="nucleotide sequence ID" value="NZ_JALKCH010000002.1"/>
</dbReference>
<dbReference type="Gene3D" id="3.90.1530.10">
    <property type="entry name" value="Conserved hypothetical protein from pyrococcus furiosus pfu- 392566-001, ParB domain"/>
    <property type="match status" value="1"/>
</dbReference>
<dbReference type="InterPro" id="IPR003115">
    <property type="entry name" value="ParB_N"/>
</dbReference>
<feature type="domain" description="ParB-like N-terminal" evidence="1">
    <location>
        <begin position="21"/>
        <end position="115"/>
    </location>
</feature>
<dbReference type="SUPFAM" id="SSF110849">
    <property type="entry name" value="ParB/Sulfiredoxin"/>
    <property type="match status" value="1"/>
</dbReference>
<gene>
    <name evidence="2" type="ORF">MWN34_02380</name>
</gene>
<evidence type="ECO:0000313" key="2">
    <source>
        <dbReference type="EMBL" id="MCK0195751.1"/>
    </source>
</evidence>
<keyword evidence="3" id="KW-1185">Reference proteome</keyword>
<dbReference type="SMART" id="SM00470">
    <property type="entry name" value="ParB"/>
    <property type="match status" value="1"/>
</dbReference>
<proteinExistence type="predicted"/>
<dbReference type="InterPro" id="IPR036086">
    <property type="entry name" value="ParB/Sulfiredoxin_sf"/>
</dbReference>
<organism evidence="2 3">
    <name type="scientific">Ancylobacter crimeensis</name>
    <dbReference type="NCBI Taxonomy" id="2579147"/>
    <lineage>
        <taxon>Bacteria</taxon>
        <taxon>Pseudomonadati</taxon>
        <taxon>Pseudomonadota</taxon>
        <taxon>Alphaproteobacteria</taxon>
        <taxon>Hyphomicrobiales</taxon>
        <taxon>Xanthobacteraceae</taxon>
        <taxon>Ancylobacter</taxon>
    </lineage>
</organism>
<accession>A0ABT0D723</accession>
<sequence length="208" mass="23463">MTRKDRRLPDVVAHAFEDDCVTLAVDALLPVRVLRTATKSSKKYQQITASIREVGLVEPPVVARDPANPGTFLLLDGHVRIEVLKDLGIEQVECLVSTDDEAFTYNKRISRLSPVQEHKMIRRAIERGVPEEPARSPPGRLEFSPAAWPHVRLRHSLGVSRLDASRHAPFSSTPQSQITYRFKRFTRNFDCSRFTTRVASAQKLGVHS</sequence>
<protein>
    <submittedName>
        <fullName evidence="2">ParB N-terminal domain-containing protein</fullName>
    </submittedName>
</protein>